<dbReference type="InterPro" id="IPR036390">
    <property type="entry name" value="WH_DNA-bd_sf"/>
</dbReference>
<dbReference type="InterPro" id="IPR036388">
    <property type="entry name" value="WH-like_DNA-bd_sf"/>
</dbReference>
<dbReference type="Gene3D" id="1.10.10.10">
    <property type="entry name" value="Winged helix-like DNA-binding domain superfamily/Winged helix DNA-binding domain"/>
    <property type="match status" value="1"/>
</dbReference>
<dbReference type="PANTHER" id="PTHR33204:SF18">
    <property type="entry name" value="TRANSCRIPTIONAL REGULATORY PROTEIN"/>
    <property type="match status" value="1"/>
</dbReference>
<evidence type="ECO:0000256" key="3">
    <source>
        <dbReference type="ARBA" id="ARBA00023163"/>
    </source>
</evidence>
<dbReference type="AlphaFoldDB" id="A0A2H1FEW0"/>
<dbReference type="EMBL" id="LT841358">
    <property type="protein sequence ID" value="SMH71306.1"/>
    <property type="molecule type" value="Genomic_DNA"/>
</dbReference>
<keyword evidence="2" id="KW-0238">DNA-binding</keyword>
<dbReference type="InterPro" id="IPR002577">
    <property type="entry name" value="HTH_HxlR"/>
</dbReference>
<name>A0A2H1FEW0_9ARCH</name>
<accession>A0A2H1FEW0</accession>
<gene>
    <name evidence="5" type="ORF">NCS_11113</name>
</gene>
<feature type="domain" description="HTH hxlR-type" evidence="4">
    <location>
        <begin position="18"/>
        <end position="117"/>
    </location>
</feature>
<dbReference type="Pfam" id="PF01638">
    <property type="entry name" value="HxlR"/>
    <property type="match status" value="1"/>
</dbReference>
<dbReference type="RefSeq" id="WP_231911873.1">
    <property type="nucleotide sequence ID" value="NZ_LT841358.1"/>
</dbReference>
<evidence type="ECO:0000259" key="4">
    <source>
        <dbReference type="PROSITE" id="PS51118"/>
    </source>
</evidence>
<evidence type="ECO:0000256" key="2">
    <source>
        <dbReference type="ARBA" id="ARBA00023125"/>
    </source>
</evidence>
<keyword evidence="1" id="KW-0805">Transcription regulation</keyword>
<keyword evidence="6" id="KW-1185">Reference proteome</keyword>
<dbReference type="SUPFAM" id="SSF46785">
    <property type="entry name" value="Winged helix' DNA-binding domain"/>
    <property type="match status" value="1"/>
</dbReference>
<evidence type="ECO:0000313" key="6">
    <source>
        <dbReference type="Proteomes" id="UP000230607"/>
    </source>
</evidence>
<dbReference type="PROSITE" id="PS51118">
    <property type="entry name" value="HTH_HXLR"/>
    <property type="match status" value="1"/>
</dbReference>
<keyword evidence="3" id="KW-0804">Transcription</keyword>
<proteinExistence type="predicted"/>
<organism evidence="5 6">
    <name type="scientific">Candidatus Nitrosotalea okcheonensis</name>
    <dbReference type="NCBI Taxonomy" id="1903276"/>
    <lineage>
        <taxon>Archaea</taxon>
        <taxon>Nitrososphaerota</taxon>
        <taxon>Nitrososphaeria</taxon>
        <taxon>Nitrosotaleales</taxon>
        <taxon>Nitrosotaleaceae</taxon>
        <taxon>Nitrosotalea</taxon>
    </lineage>
</organism>
<sequence>MKQNTIPPLLPVVPMKACPVESSMGVLGRKWTLLILRNIGVFKKERFNQMLDVTPGLTPRVLSMRLQELERDGFIKRIEENGTPKIVRWELTEKGDDTLPILVKLVEFGAKWFADKVFEDKKPRTIKQLFPQKEARRYL</sequence>
<dbReference type="GO" id="GO:0003677">
    <property type="term" value="F:DNA binding"/>
    <property type="evidence" value="ECO:0007669"/>
    <property type="project" value="UniProtKB-KW"/>
</dbReference>
<reference evidence="6" key="1">
    <citation type="submission" date="2017-03" db="EMBL/GenBank/DDBJ databases">
        <authorList>
            <person name="Herbold C."/>
        </authorList>
    </citation>
    <scope>NUCLEOTIDE SEQUENCE [LARGE SCALE GENOMIC DNA]</scope>
</reference>
<evidence type="ECO:0000256" key="1">
    <source>
        <dbReference type="ARBA" id="ARBA00023015"/>
    </source>
</evidence>
<dbReference type="PANTHER" id="PTHR33204">
    <property type="entry name" value="TRANSCRIPTIONAL REGULATOR, MARR FAMILY"/>
    <property type="match status" value="1"/>
</dbReference>
<dbReference type="Proteomes" id="UP000230607">
    <property type="component" value="Chromosome 1"/>
</dbReference>
<protein>
    <submittedName>
        <fullName evidence="5">Transcriptional regulator, HxlR family</fullName>
    </submittedName>
</protein>
<evidence type="ECO:0000313" key="5">
    <source>
        <dbReference type="EMBL" id="SMH71306.1"/>
    </source>
</evidence>